<name>A0A8X6LU01_TRICU</name>
<protein>
    <submittedName>
        <fullName evidence="2">SOCS box domain-containing protein</fullName>
    </submittedName>
</protein>
<gene>
    <name evidence="2" type="primary">NCL1_16012</name>
    <name evidence="2" type="ORF">TNCT_623281</name>
</gene>
<dbReference type="Proteomes" id="UP000887116">
    <property type="component" value="Unassembled WGS sequence"/>
</dbReference>
<sequence length="433" mass="51229">MYPSEHCCFCYSVRALNIIDYEKRCRRYLTRRAPNLKWALLSLEALTEECKWRTDLNAVEYDTCSLFHFLKGLPTTLPFETDNVSLVTKLKYLYHKKKLLVILKDNLFNEYIEVLKVTLRTLLKRSDVEVLIKKFITVCNVLKPQTELTPEEVHQYEFIAELLKRCYELDVQDSQLVTTLVTMAIDRNMIQLSDSRFVQQPLYPQRFFSYILDHVSRERFDIAAYCSDHPRTLWEYSRNFSVVNAVSFGNSERAMLLLKHGFEVFPAHEMRRCGHGFPLIDEVVPRTHLMVLQMMSRMRSVNLMMLDTLRVYNDGLYSTTEDQKECFRLIWKAIPDPYVKYAEIGLSITTEYFHLVRHGILNPKRYDENTKYCIMYEMCFMDMAVGAKEPRSLKQLSRCAVRKSLRVTWSLPHGIYQLGLPRTLEQYLNLERE</sequence>
<dbReference type="Gene3D" id="1.10.750.20">
    <property type="entry name" value="SOCS box"/>
    <property type="match status" value="1"/>
</dbReference>
<keyword evidence="3" id="KW-1185">Reference proteome</keyword>
<accession>A0A8X6LU01</accession>
<dbReference type="Pfam" id="PF07525">
    <property type="entry name" value="SOCS_box"/>
    <property type="match status" value="1"/>
</dbReference>
<dbReference type="AlphaFoldDB" id="A0A8X6LU01"/>
<reference evidence="2" key="1">
    <citation type="submission" date="2020-07" db="EMBL/GenBank/DDBJ databases">
        <title>Multicomponent nature underlies the extraordinary mechanical properties of spider dragline silk.</title>
        <authorList>
            <person name="Kono N."/>
            <person name="Nakamura H."/>
            <person name="Mori M."/>
            <person name="Yoshida Y."/>
            <person name="Ohtoshi R."/>
            <person name="Malay A.D."/>
            <person name="Moran D.A.P."/>
            <person name="Tomita M."/>
            <person name="Numata K."/>
            <person name="Arakawa K."/>
        </authorList>
    </citation>
    <scope>NUCLEOTIDE SEQUENCE</scope>
</reference>
<feature type="domain" description="SOCS box" evidence="1">
    <location>
        <begin position="390"/>
        <end position="431"/>
    </location>
</feature>
<comment type="caution">
    <text evidence="2">The sequence shown here is derived from an EMBL/GenBank/DDBJ whole genome shotgun (WGS) entry which is preliminary data.</text>
</comment>
<organism evidence="2 3">
    <name type="scientific">Trichonephila clavata</name>
    <name type="common">Joro spider</name>
    <name type="synonym">Nephila clavata</name>
    <dbReference type="NCBI Taxonomy" id="2740835"/>
    <lineage>
        <taxon>Eukaryota</taxon>
        <taxon>Metazoa</taxon>
        <taxon>Ecdysozoa</taxon>
        <taxon>Arthropoda</taxon>
        <taxon>Chelicerata</taxon>
        <taxon>Arachnida</taxon>
        <taxon>Araneae</taxon>
        <taxon>Araneomorphae</taxon>
        <taxon>Entelegynae</taxon>
        <taxon>Araneoidea</taxon>
        <taxon>Nephilidae</taxon>
        <taxon>Trichonephila</taxon>
    </lineage>
</organism>
<dbReference type="CDD" id="cd03587">
    <property type="entry name" value="SOCS"/>
    <property type="match status" value="1"/>
</dbReference>
<dbReference type="EMBL" id="BMAO01017994">
    <property type="protein sequence ID" value="GFR19914.1"/>
    <property type="molecule type" value="Genomic_DNA"/>
</dbReference>
<dbReference type="OrthoDB" id="6410987at2759"/>
<dbReference type="InterPro" id="IPR001496">
    <property type="entry name" value="SOCS_box"/>
</dbReference>
<dbReference type="SMART" id="SM00969">
    <property type="entry name" value="SOCS_box"/>
    <property type="match status" value="1"/>
</dbReference>
<evidence type="ECO:0000313" key="3">
    <source>
        <dbReference type="Proteomes" id="UP000887116"/>
    </source>
</evidence>
<evidence type="ECO:0000313" key="2">
    <source>
        <dbReference type="EMBL" id="GFR19914.1"/>
    </source>
</evidence>
<evidence type="ECO:0000259" key="1">
    <source>
        <dbReference type="SMART" id="SM00969"/>
    </source>
</evidence>
<proteinExistence type="predicted"/>